<dbReference type="InterPro" id="IPR050857">
    <property type="entry name" value="D-2-hydroxyacid_DH"/>
</dbReference>
<organism evidence="7 8">
    <name type="scientific">Pullulanibacillus pueri</name>
    <dbReference type="NCBI Taxonomy" id="1437324"/>
    <lineage>
        <taxon>Bacteria</taxon>
        <taxon>Bacillati</taxon>
        <taxon>Bacillota</taxon>
        <taxon>Bacilli</taxon>
        <taxon>Bacillales</taxon>
        <taxon>Sporolactobacillaceae</taxon>
        <taxon>Pullulanibacillus</taxon>
    </lineage>
</organism>
<evidence type="ECO:0000313" key="8">
    <source>
        <dbReference type="Proteomes" id="UP000656813"/>
    </source>
</evidence>
<dbReference type="PANTHER" id="PTHR42789">
    <property type="entry name" value="D-ISOMER SPECIFIC 2-HYDROXYACID DEHYDROGENASE FAMILY PROTEIN (AFU_ORTHOLOGUE AFUA_6G10090)"/>
    <property type="match status" value="1"/>
</dbReference>
<comment type="similarity">
    <text evidence="1 4">Belongs to the D-isomer specific 2-hydroxyacid dehydrogenase family.</text>
</comment>
<dbReference type="SUPFAM" id="SSF51735">
    <property type="entry name" value="NAD(P)-binding Rossmann-fold domains"/>
    <property type="match status" value="1"/>
</dbReference>
<comment type="caution">
    <text evidence="7">The sequence shown here is derived from an EMBL/GenBank/DDBJ whole genome shotgun (WGS) entry which is preliminary data.</text>
</comment>
<dbReference type="CDD" id="cd12167">
    <property type="entry name" value="2-Hacid_dh_8"/>
    <property type="match status" value="1"/>
</dbReference>
<dbReference type="SUPFAM" id="SSF52283">
    <property type="entry name" value="Formate/glycerate dehydrogenase catalytic domain-like"/>
    <property type="match status" value="1"/>
</dbReference>
<keyword evidence="3" id="KW-0520">NAD</keyword>
<dbReference type="Pfam" id="PF00389">
    <property type="entry name" value="2-Hacid_dh"/>
    <property type="match status" value="1"/>
</dbReference>
<accession>A0A8J3EMV9</accession>
<dbReference type="GO" id="GO:0051287">
    <property type="term" value="F:NAD binding"/>
    <property type="evidence" value="ECO:0007669"/>
    <property type="project" value="InterPro"/>
</dbReference>
<dbReference type="RefSeq" id="WP_188498448.1">
    <property type="nucleotide sequence ID" value="NZ_BMFV01000029.1"/>
</dbReference>
<dbReference type="Gene3D" id="3.40.50.720">
    <property type="entry name" value="NAD(P)-binding Rossmann-like Domain"/>
    <property type="match status" value="2"/>
</dbReference>
<sequence length="332" mass="37360">MTKGLYIMGEEAFERVYAPSIREEIAELVTVTAPLMTKEKIKHHLELLQDIDVIFSGWGAPKLDKTFLEAAPQLKAFFYAAGSVKGIVTEEVWEREIIVSSAYAANAIPVAEFTLSQILFSLKNGWRYALNIKNQQGFIHKNSDAIMGAYKRKVGIISLGMVGRRVCQLLQPFDLEVIAYDPFIDKEEAKALGVTLCSLEELFSQSDIVSLHAPWLASTEGLISGSHFERMKPFATFINTARGAIVKEYEMIEVLKERQDLFAILDVTYPEPPDKGSLLFTLPNIVLTPHIAGSEGAECQRLAKYMVEELRRYLNGEPLHWEITRKKFSLLA</sequence>
<feature type="domain" description="D-isomer specific 2-hydroxyacid dehydrogenase catalytic" evidence="5">
    <location>
        <begin position="29"/>
        <end position="321"/>
    </location>
</feature>
<keyword evidence="2 4" id="KW-0560">Oxidoreductase</keyword>
<evidence type="ECO:0000259" key="5">
    <source>
        <dbReference type="Pfam" id="PF00389"/>
    </source>
</evidence>
<dbReference type="InterPro" id="IPR036291">
    <property type="entry name" value="NAD(P)-bd_dom_sf"/>
</dbReference>
<evidence type="ECO:0000313" key="7">
    <source>
        <dbReference type="EMBL" id="GGH85970.1"/>
    </source>
</evidence>
<dbReference type="EMBL" id="BMFV01000029">
    <property type="protein sequence ID" value="GGH85970.1"/>
    <property type="molecule type" value="Genomic_DNA"/>
</dbReference>
<dbReference type="PROSITE" id="PS00670">
    <property type="entry name" value="D_2_HYDROXYACID_DH_2"/>
    <property type="match status" value="1"/>
</dbReference>
<evidence type="ECO:0000259" key="6">
    <source>
        <dbReference type="Pfam" id="PF02826"/>
    </source>
</evidence>
<reference evidence="7" key="1">
    <citation type="journal article" date="2014" name="Int. J. Syst. Evol. Microbiol.">
        <title>Complete genome sequence of Corynebacterium casei LMG S-19264T (=DSM 44701T), isolated from a smear-ripened cheese.</title>
        <authorList>
            <consortium name="US DOE Joint Genome Institute (JGI-PGF)"/>
            <person name="Walter F."/>
            <person name="Albersmeier A."/>
            <person name="Kalinowski J."/>
            <person name="Ruckert C."/>
        </authorList>
    </citation>
    <scope>NUCLEOTIDE SEQUENCE</scope>
    <source>
        <strain evidence="7">CGMCC 1.12777</strain>
    </source>
</reference>
<evidence type="ECO:0000256" key="1">
    <source>
        <dbReference type="ARBA" id="ARBA00005854"/>
    </source>
</evidence>
<dbReference type="InterPro" id="IPR029753">
    <property type="entry name" value="D-isomer_DH_CS"/>
</dbReference>
<dbReference type="AlphaFoldDB" id="A0A8J3EMV9"/>
<reference evidence="7" key="2">
    <citation type="submission" date="2020-09" db="EMBL/GenBank/DDBJ databases">
        <authorList>
            <person name="Sun Q."/>
            <person name="Zhou Y."/>
        </authorList>
    </citation>
    <scope>NUCLEOTIDE SEQUENCE</scope>
    <source>
        <strain evidence="7">CGMCC 1.12777</strain>
    </source>
</reference>
<dbReference type="PANTHER" id="PTHR42789:SF1">
    <property type="entry name" value="D-ISOMER SPECIFIC 2-HYDROXYACID DEHYDROGENASE FAMILY PROTEIN (AFU_ORTHOLOGUE AFUA_6G10090)"/>
    <property type="match status" value="1"/>
</dbReference>
<dbReference type="InterPro" id="IPR006139">
    <property type="entry name" value="D-isomer_2_OHA_DH_cat_dom"/>
</dbReference>
<evidence type="ECO:0000256" key="2">
    <source>
        <dbReference type="ARBA" id="ARBA00023002"/>
    </source>
</evidence>
<gene>
    <name evidence="7" type="ORF">GCM10007096_32590</name>
</gene>
<keyword evidence="8" id="KW-1185">Reference proteome</keyword>
<dbReference type="GO" id="GO:0016616">
    <property type="term" value="F:oxidoreductase activity, acting on the CH-OH group of donors, NAD or NADP as acceptor"/>
    <property type="evidence" value="ECO:0007669"/>
    <property type="project" value="InterPro"/>
</dbReference>
<dbReference type="InterPro" id="IPR006140">
    <property type="entry name" value="D-isomer_DH_NAD-bd"/>
</dbReference>
<dbReference type="Pfam" id="PF02826">
    <property type="entry name" value="2-Hacid_dh_C"/>
    <property type="match status" value="1"/>
</dbReference>
<evidence type="ECO:0000256" key="4">
    <source>
        <dbReference type="RuleBase" id="RU003719"/>
    </source>
</evidence>
<name>A0A8J3EMV9_9BACL</name>
<proteinExistence type="inferred from homology"/>
<evidence type="ECO:0000256" key="3">
    <source>
        <dbReference type="ARBA" id="ARBA00023027"/>
    </source>
</evidence>
<feature type="domain" description="D-isomer specific 2-hydroxyacid dehydrogenase NAD-binding" evidence="6">
    <location>
        <begin position="125"/>
        <end position="292"/>
    </location>
</feature>
<dbReference type="Proteomes" id="UP000656813">
    <property type="component" value="Unassembled WGS sequence"/>
</dbReference>
<protein>
    <submittedName>
        <fullName evidence="7">Glycerate dehydrogenase</fullName>
    </submittedName>
</protein>